<feature type="domain" description="Gfo/Idh/MocA-like oxidoreductase N-terminal" evidence="2">
    <location>
        <begin position="44"/>
        <end position="177"/>
    </location>
</feature>
<evidence type="ECO:0000313" key="3">
    <source>
        <dbReference type="EMBL" id="KAA1261031.1"/>
    </source>
</evidence>
<reference evidence="3 4" key="1">
    <citation type="submission" date="2019-08" db="EMBL/GenBank/DDBJ databases">
        <title>Deep-cultivation of Planctomycetes and their phenomic and genomic characterization uncovers novel biology.</title>
        <authorList>
            <person name="Wiegand S."/>
            <person name="Jogler M."/>
            <person name="Boedeker C."/>
            <person name="Pinto D."/>
            <person name="Vollmers J."/>
            <person name="Rivas-Marin E."/>
            <person name="Kohn T."/>
            <person name="Peeters S.H."/>
            <person name="Heuer A."/>
            <person name="Rast P."/>
            <person name="Oberbeckmann S."/>
            <person name="Bunk B."/>
            <person name="Jeske O."/>
            <person name="Meyerdierks A."/>
            <person name="Storesund J.E."/>
            <person name="Kallscheuer N."/>
            <person name="Luecker S."/>
            <person name="Lage O.M."/>
            <person name="Pohl T."/>
            <person name="Merkel B.J."/>
            <person name="Hornburger P."/>
            <person name="Mueller R.-W."/>
            <person name="Bruemmer F."/>
            <person name="Labrenz M."/>
            <person name="Spormann A.M."/>
            <person name="Op Den Camp H."/>
            <person name="Overmann J."/>
            <person name="Amann R."/>
            <person name="Jetten M.S.M."/>
            <person name="Mascher T."/>
            <person name="Medema M.H."/>
            <person name="Devos D.P."/>
            <person name="Kaster A.-K."/>
            <person name="Ovreas L."/>
            <person name="Rohde M."/>
            <person name="Galperin M.Y."/>
            <person name="Jogler C."/>
        </authorList>
    </citation>
    <scope>NUCLEOTIDE SEQUENCE [LARGE SCALE GENOMIC DNA]</scope>
    <source>
        <strain evidence="3 4">LF1</strain>
    </source>
</reference>
<dbReference type="AlphaFoldDB" id="A0A5B1CL44"/>
<dbReference type="EMBL" id="VRLW01000001">
    <property type="protein sequence ID" value="KAA1261031.1"/>
    <property type="molecule type" value="Genomic_DNA"/>
</dbReference>
<feature type="chain" id="PRO_5022769060" evidence="1">
    <location>
        <begin position="39"/>
        <end position="441"/>
    </location>
</feature>
<dbReference type="InterPro" id="IPR050463">
    <property type="entry name" value="Gfo/Idh/MocA_oxidrdct_glycsds"/>
</dbReference>
<accession>A0A5B1CL44</accession>
<dbReference type="PROSITE" id="PS51318">
    <property type="entry name" value="TAT"/>
    <property type="match status" value="1"/>
</dbReference>
<dbReference type="GO" id="GO:0000166">
    <property type="term" value="F:nucleotide binding"/>
    <property type="evidence" value="ECO:0007669"/>
    <property type="project" value="InterPro"/>
</dbReference>
<dbReference type="PANTHER" id="PTHR43818:SF5">
    <property type="entry name" value="OXIDOREDUCTASE FAMILY PROTEIN"/>
    <property type="match status" value="1"/>
</dbReference>
<protein>
    <submittedName>
        <fullName evidence="3">Inositol 2-dehydrogenase</fullName>
        <ecNumber evidence="3">1.1.1.18</ecNumber>
    </submittedName>
</protein>
<dbReference type="InterPro" id="IPR036291">
    <property type="entry name" value="NAD(P)-bd_dom_sf"/>
</dbReference>
<dbReference type="RefSeq" id="WP_068258214.1">
    <property type="nucleotide sequence ID" value="NZ_LWSK01000003.1"/>
</dbReference>
<dbReference type="EC" id="1.1.1.18" evidence="3"/>
<organism evidence="3 4">
    <name type="scientific">Rubripirellula obstinata</name>
    <dbReference type="NCBI Taxonomy" id="406547"/>
    <lineage>
        <taxon>Bacteria</taxon>
        <taxon>Pseudomonadati</taxon>
        <taxon>Planctomycetota</taxon>
        <taxon>Planctomycetia</taxon>
        <taxon>Pirellulales</taxon>
        <taxon>Pirellulaceae</taxon>
        <taxon>Rubripirellula</taxon>
    </lineage>
</organism>
<name>A0A5B1CL44_9BACT</name>
<dbReference type="Gene3D" id="3.30.360.10">
    <property type="entry name" value="Dihydrodipicolinate Reductase, domain 2"/>
    <property type="match status" value="1"/>
</dbReference>
<evidence type="ECO:0000259" key="2">
    <source>
        <dbReference type="Pfam" id="PF01408"/>
    </source>
</evidence>
<feature type="signal peptide" evidence="1">
    <location>
        <begin position="1"/>
        <end position="38"/>
    </location>
</feature>
<keyword evidence="1" id="KW-0732">Signal</keyword>
<dbReference type="SUPFAM" id="SSF55347">
    <property type="entry name" value="Glyceraldehyde-3-phosphate dehydrogenase-like, C-terminal domain"/>
    <property type="match status" value="1"/>
</dbReference>
<sequence precursor="true">MPQNSDRRSFLKQSTAVAGVTALSATALSASVAKTAHAAGSDEIRIVLIGCGGRGKGAMVNIFKSQGNVKLVAVHDAFAESAQQALKTLGRKAYADKIDVPPDHVFSGLEGYKAAIDVDCDLVVIATPPGFKPQQFEYAVNKGRHIFMEKPVATDPAGIRRVLKSVEESKKKGLMVGVGLQRRHEPQYKETIERIHDGAIGEVVSQQVYWNGGGIWYRNRKEDQSEMQFQCNNWYHFNWICGDQITEQHIHNLDVGCWVKNMYPVECNGMGGREQRVDGDASKSQIFDHTFCEYTFADDSKMFSQGRHLAGSWTHVGEHVQGTKGTADPSGWIKGENAWEYTGKQLNGHQQEQHDLIDALMRGDIYNEGEYGAHSTFTAIMGREACYSGKIIKWDELMEKGGDLAPGIDDFSLDSPVPESARPDANGIYPIPVPGKYKPFG</sequence>
<dbReference type="PANTHER" id="PTHR43818">
    <property type="entry name" value="BCDNA.GH03377"/>
    <property type="match status" value="1"/>
</dbReference>
<evidence type="ECO:0000313" key="4">
    <source>
        <dbReference type="Proteomes" id="UP000322699"/>
    </source>
</evidence>
<dbReference type="GO" id="GO:0050112">
    <property type="term" value="F:inositol 2-dehydrogenase (NAD+) activity"/>
    <property type="evidence" value="ECO:0007669"/>
    <property type="project" value="UniProtKB-EC"/>
</dbReference>
<dbReference type="Proteomes" id="UP000322699">
    <property type="component" value="Unassembled WGS sequence"/>
</dbReference>
<dbReference type="OrthoDB" id="253515at2"/>
<dbReference type="Pfam" id="PF01408">
    <property type="entry name" value="GFO_IDH_MocA"/>
    <property type="match status" value="1"/>
</dbReference>
<comment type="caution">
    <text evidence="3">The sequence shown here is derived from an EMBL/GenBank/DDBJ whole genome shotgun (WGS) entry which is preliminary data.</text>
</comment>
<dbReference type="SUPFAM" id="SSF51735">
    <property type="entry name" value="NAD(P)-binding Rossmann-fold domains"/>
    <property type="match status" value="1"/>
</dbReference>
<proteinExistence type="predicted"/>
<gene>
    <name evidence="3" type="primary">idhA</name>
    <name evidence="3" type="ORF">LF1_35740</name>
</gene>
<evidence type="ECO:0000256" key="1">
    <source>
        <dbReference type="SAM" id="SignalP"/>
    </source>
</evidence>
<keyword evidence="4" id="KW-1185">Reference proteome</keyword>
<dbReference type="InterPro" id="IPR006311">
    <property type="entry name" value="TAT_signal"/>
</dbReference>
<dbReference type="InterPro" id="IPR000683">
    <property type="entry name" value="Gfo/Idh/MocA-like_OxRdtase_N"/>
</dbReference>
<keyword evidence="3" id="KW-0560">Oxidoreductase</keyword>
<dbReference type="Gene3D" id="3.40.50.720">
    <property type="entry name" value="NAD(P)-binding Rossmann-like Domain"/>
    <property type="match status" value="1"/>
</dbReference>